<feature type="domain" description="Aminoglycoside phosphotransferase" evidence="1">
    <location>
        <begin position="50"/>
        <end position="252"/>
    </location>
</feature>
<comment type="caution">
    <text evidence="3">The sequence shown here is derived from an EMBL/GenBank/DDBJ whole genome shotgun (WGS) entry which is preliminary data.</text>
</comment>
<evidence type="ECO:0000313" key="5">
    <source>
        <dbReference type="Proteomes" id="UP000658202"/>
    </source>
</evidence>
<reference evidence="2" key="4">
    <citation type="submission" date="2024-05" db="EMBL/GenBank/DDBJ databases">
        <authorList>
            <person name="Sun Q."/>
            <person name="Sedlacek I."/>
        </authorList>
    </citation>
    <scope>NUCLEOTIDE SEQUENCE</scope>
    <source>
        <strain evidence="2">CCM 8490</strain>
    </source>
</reference>
<dbReference type="EMBL" id="BMCW01000001">
    <property type="protein sequence ID" value="GGG44197.1"/>
    <property type="molecule type" value="Genomic_DNA"/>
</dbReference>
<name>A0A420DCX7_9FLAO</name>
<dbReference type="GO" id="GO:0016740">
    <property type="term" value="F:transferase activity"/>
    <property type="evidence" value="ECO:0007669"/>
    <property type="project" value="UniProtKB-KW"/>
</dbReference>
<dbReference type="RefSeq" id="WP_120211950.1">
    <property type="nucleotide sequence ID" value="NZ_BMCW01000001.1"/>
</dbReference>
<evidence type="ECO:0000313" key="2">
    <source>
        <dbReference type="EMBL" id="GGG44197.1"/>
    </source>
</evidence>
<dbReference type="Proteomes" id="UP000658202">
    <property type="component" value="Unassembled WGS sequence"/>
</dbReference>
<dbReference type="Gene3D" id="3.90.1200.10">
    <property type="match status" value="1"/>
</dbReference>
<evidence type="ECO:0000259" key="1">
    <source>
        <dbReference type="Pfam" id="PF01636"/>
    </source>
</evidence>
<sequence length="338" mass="40272">MQEHQDFFKEFLGKNPDTFIALPQSGSSRINYIGRFENQKYVITYNENLRENEAFFYFSELFQSLQLNTPKIFKINSERDLYVQEFLGNKTLSEVIAEEGNSDRVKTLVKKSLEKLFELQAKTLGKVDFKKSFEYESYDDLPITHDLYYFKNFLVDVLEIEYHKSTLLREFKTISELIQKLEPKILMIRDFQSRNILVNENDEVFFIDYQSAMEGPAAYDVISFLYQAKANFPNDFKEEMLDYYLSFWEKNSDKEALKQSFEWMKMMRFLQVLGAYGFRGLIQRKSHFLASLFQGIDNIYELNQTWSEIALQFPELYFIILRLKSKEVQAKIEELIID</sequence>
<protein>
    <submittedName>
        <fullName evidence="3">Phosphotransferase family enzyme</fullName>
    </submittedName>
</protein>
<organism evidence="3 4">
    <name type="scientific">Epilithonimonas arachidiradicis</name>
    <dbReference type="NCBI Taxonomy" id="1617282"/>
    <lineage>
        <taxon>Bacteria</taxon>
        <taxon>Pseudomonadati</taxon>
        <taxon>Bacteroidota</taxon>
        <taxon>Flavobacteriia</taxon>
        <taxon>Flavobacteriales</taxon>
        <taxon>Weeksellaceae</taxon>
        <taxon>Chryseobacterium group</taxon>
        <taxon>Epilithonimonas</taxon>
    </lineage>
</organism>
<evidence type="ECO:0000313" key="3">
    <source>
        <dbReference type="EMBL" id="RKE89646.1"/>
    </source>
</evidence>
<dbReference type="EMBL" id="RAQH01000001">
    <property type="protein sequence ID" value="RKE89646.1"/>
    <property type="molecule type" value="Genomic_DNA"/>
</dbReference>
<keyword evidence="5" id="KW-1185">Reference proteome</keyword>
<gene>
    <name evidence="3" type="ORF">BXY58_0216</name>
    <name evidence="2" type="ORF">GCM10007332_02040</name>
</gene>
<reference evidence="3 4" key="2">
    <citation type="submission" date="2018-09" db="EMBL/GenBank/DDBJ databases">
        <title>Genomic Encyclopedia of Archaeal and Bacterial Type Strains, Phase II (KMG-II): from individual species to whole genera.</title>
        <authorList>
            <person name="Goeker M."/>
        </authorList>
    </citation>
    <scope>NUCLEOTIDE SEQUENCE [LARGE SCALE GENOMIC DNA]</scope>
    <source>
        <strain evidence="3 4">DSM 27620</strain>
    </source>
</reference>
<proteinExistence type="predicted"/>
<dbReference type="SUPFAM" id="SSF56112">
    <property type="entry name" value="Protein kinase-like (PK-like)"/>
    <property type="match status" value="1"/>
</dbReference>
<dbReference type="Pfam" id="PF01636">
    <property type="entry name" value="APH"/>
    <property type="match status" value="1"/>
</dbReference>
<reference evidence="2" key="1">
    <citation type="journal article" date="2014" name="Int. J. Syst. Evol. Microbiol.">
        <title>Complete genome of a new Firmicutes species belonging to the dominant human colonic microbiota ('Ruminococcus bicirculans') reveals two chromosomes and a selective capacity to utilize plant glucans.</title>
        <authorList>
            <consortium name="NISC Comparative Sequencing Program"/>
            <person name="Wegmann U."/>
            <person name="Louis P."/>
            <person name="Goesmann A."/>
            <person name="Henrissat B."/>
            <person name="Duncan S.H."/>
            <person name="Flint H.J."/>
        </authorList>
    </citation>
    <scope>NUCLEOTIDE SEQUENCE</scope>
    <source>
        <strain evidence="2">CCM 8490</strain>
    </source>
</reference>
<dbReference type="Proteomes" id="UP000285906">
    <property type="component" value="Unassembled WGS sequence"/>
</dbReference>
<accession>A0A420DCX7</accession>
<keyword evidence="3" id="KW-0808">Transferase</keyword>
<dbReference type="InterPro" id="IPR011009">
    <property type="entry name" value="Kinase-like_dom_sf"/>
</dbReference>
<evidence type="ECO:0000313" key="4">
    <source>
        <dbReference type="Proteomes" id="UP000285906"/>
    </source>
</evidence>
<reference evidence="5" key="3">
    <citation type="journal article" date="2019" name="Int. J. Syst. Evol. Microbiol.">
        <title>The Global Catalogue of Microorganisms (GCM) 10K type strain sequencing project: providing services to taxonomists for standard genome sequencing and annotation.</title>
        <authorList>
            <consortium name="The Broad Institute Genomics Platform"/>
            <consortium name="The Broad Institute Genome Sequencing Center for Infectious Disease"/>
            <person name="Wu L."/>
            <person name="Ma J."/>
        </authorList>
    </citation>
    <scope>NUCLEOTIDE SEQUENCE [LARGE SCALE GENOMIC DNA]</scope>
    <source>
        <strain evidence="5">CCM 8490</strain>
    </source>
</reference>
<dbReference type="OrthoDB" id="9784461at2"/>
<dbReference type="AlphaFoldDB" id="A0A420DCX7"/>
<dbReference type="InterPro" id="IPR002575">
    <property type="entry name" value="Aminoglycoside_PTrfase"/>
</dbReference>